<sequence>MRSHRTYFQHINDIATVAELLVQYHRTGYNRKAMLGTCGPAPALGPMSLPYAALIARQYLYTCSSVFQYLLIECTLVWFVTSVE</sequence>
<keyword evidence="1" id="KW-1133">Transmembrane helix</keyword>
<feature type="transmembrane region" description="Helical" evidence="1">
    <location>
        <begin position="59"/>
        <end position="80"/>
    </location>
</feature>
<evidence type="ECO:0000313" key="2">
    <source>
        <dbReference type="EMBL" id="KAE8313709.1"/>
    </source>
</evidence>
<evidence type="ECO:0000313" key="3">
    <source>
        <dbReference type="Proteomes" id="UP000325433"/>
    </source>
</evidence>
<keyword evidence="1" id="KW-0812">Transmembrane</keyword>
<dbReference type="AlphaFoldDB" id="A0A5N6W1A8"/>
<organism evidence="2 3">
    <name type="scientific">Aspergillus transmontanensis</name>
    <dbReference type="NCBI Taxonomy" id="1034304"/>
    <lineage>
        <taxon>Eukaryota</taxon>
        <taxon>Fungi</taxon>
        <taxon>Dikarya</taxon>
        <taxon>Ascomycota</taxon>
        <taxon>Pezizomycotina</taxon>
        <taxon>Eurotiomycetes</taxon>
        <taxon>Eurotiomycetidae</taxon>
        <taxon>Eurotiales</taxon>
        <taxon>Aspergillaceae</taxon>
        <taxon>Aspergillus</taxon>
        <taxon>Aspergillus subgen. Circumdati</taxon>
    </lineage>
</organism>
<proteinExistence type="predicted"/>
<accession>A0A5N6W1A8</accession>
<keyword evidence="1" id="KW-0472">Membrane</keyword>
<gene>
    <name evidence="2" type="ORF">BDV41DRAFT_535819</name>
</gene>
<reference evidence="3" key="1">
    <citation type="submission" date="2019-04" db="EMBL/GenBank/DDBJ databases">
        <title>Friends and foes A comparative genomics studyof 23 Aspergillus species from section Flavi.</title>
        <authorList>
            <consortium name="DOE Joint Genome Institute"/>
            <person name="Kjaerbolling I."/>
            <person name="Vesth T."/>
            <person name="Frisvad J.C."/>
            <person name="Nybo J.L."/>
            <person name="Theobald S."/>
            <person name="Kildgaard S."/>
            <person name="Isbrandt T."/>
            <person name="Kuo A."/>
            <person name="Sato A."/>
            <person name="Lyhne E.K."/>
            <person name="Kogle M.E."/>
            <person name="Wiebenga A."/>
            <person name="Kun R.S."/>
            <person name="Lubbers R.J."/>
            <person name="Makela M.R."/>
            <person name="Barry K."/>
            <person name="Chovatia M."/>
            <person name="Clum A."/>
            <person name="Daum C."/>
            <person name="Haridas S."/>
            <person name="He G."/>
            <person name="LaButti K."/>
            <person name="Lipzen A."/>
            <person name="Mondo S."/>
            <person name="Riley R."/>
            <person name="Salamov A."/>
            <person name="Simmons B.A."/>
            <person name="Magnuson J.K."/>
            <person name="Henrissat B."/>
            <person name="Mortensen U.H."/>
            <person name="Larsen T.O."/>
            <person name="Devries R.P."/>
            <person name="Grigoriev I.V."/>
            <person name="Machida M."/>
            <person name="Baker S.E."/>
            <person name="Andersen M.R."/>
        </authorList>
    </citation>
    <scope>NUCLEOTIDE SEQUENCE [LARGE SCALE GENOMIC DNA]</scope>
    <source>
        <strain evidence="3">CBS 130015</strain>
    </source>
</reference>
<dbReference type="EMBL" id="ML738323">
    <property type="protein sequence ID" value="KAE8313709.1"/>
    <property type="molecule type" value="Genomic_DNA"/>
</dbReference>
<evidence type="ECO:0000256" key="1">
    <source>
        <dbReference type="SAM" id="Phobius"/>
    </source>
</evidence>
<dbReference type="Proteomes" id="UP000325433">
    <property type="component" value="Unassembled WGS sequence"/>
</dbReference>
<keyword evidence="3" id="KW-1185">Reference proteome</keyword>
<protein>
    <submittedName>
        <fullName evidence="2">Uncharacterized protein</fullName>
    </submittedName>
</protein>
<name>A0A5N6W1A8_9EURO</name>